<evidence type="ECO:0000256" key="5">
    <source>
        <dbReference type="ARBA" id="ARBA00022801"/>
    </source>
</evidence>
<evidence type="ECO:0000256" key="8">
    <source>
        <dbReference type="HAMAP-Rule" id="MF_00972"/>
    </source>
</evidence>
<dbReference type="NCBIfam" id="NF008113">
    <property type="entry name" value="PRK10860.1"/>
    <property type="match status" value="1"/>
</dbReference>
<dbReference type="KEGG" id="slp:Slip_0012"/>
<feature type="active site" description="Proton donor" evidence="8">
    <location>
        <position position="58"/>
    </location>
</feature>
<feature type="binding site" evidence="8">
    <location>
        <position position="89"/>
    </location>
    <ligand>
        <name>Zn(2+)</name>
        <dbReference type="ChEBI" id="CHEBI:29105"/>
        <note>catalytic</note>
    </ligand>
</feature>
<dbReference type="Gene3D" id="3.40.140.10">
    <property type="entry name" value="Cytidine Deaminase, domain 2"/>
    <property type="match status" value="1"/>
</dbReference>
<dbReference type="GO" id="GO:0052717">
    <property type="term" value="F:tRNA-specific adenosine-34 deaminase activity"/>
    <property type="evidence" value="ECO:0007669"/>
    <property type="project" value="UniProtKB-UniRule"/>
</dbReference>
<evidence type="ECO:0000256" key="7">
    <source>
        <dbReference type="ARBA" id="ARBA00048045"/>
    </source>
</evidence>
<dbReference type="InterPro" id="IPR016193">
    <property type="entry name" value="Cytidine_deaminase-like"/>
</dbReference>
<evidence type="ECO:0000256" key="3">
    <source>
        <dbReference type="ARBA" id="ARBA00022694"/>
    </source>
</evidence>
<keyword evidence="11" id="KW-1185">Reference proteome</keyword>
<protein>
    <recommendedName>
        <fullName evidence="8">tRNA-specific adenosine deaminase</fullName>
        <ecNumber evidence="8">3.5.4.33</ecNumber>
    </recommendedName>
</protein>
<dbReference type="FunFam" id="3.40.140.10:FF:000005">
    <property type="entry name" value="tRNA-specific adenosine deaminase"/>
    <property type="match status" value="1"/>
</dbReference>
<keyword evidence="3 8" id="KW-0819">tRNA processing</keyword>
<dbReference type="AlphaFoldDB" id="D7CIF5"/>
<evidence type="ECO:0000259" key="9">
    <source>
        <dbReference type="PROSITE" id="PS51747"/>
    </source>
</evidence>
<dbReference type="InterPro" id="IPR028883">
    <property type="entry name" value="tRNA_aden_deaminase"/>
</dbReference>
<reference evidence="11" key="1">
    <citation type="journal article" date="2010" name="Stand. Genomic Sci.">
        <title>Complete genome sequence of Syntrophothermus lipocalidus type strain (TGB-C1T).</title>
        <authorList>
            <consortium name="US DOE Joint Genome Institute (JGI-PGF)"/>
            <person name="Djao O."/>
            <person name="Zhang X."/>
            <person name="Lucas S."/>
            <person name="Lapidus A."/>
            <person name="Glavina Del Rio T."/>
            <person name="Nolan M."/>
            <person name="Tice H."/>
            <person name="Cheng J."/>
            <person name="Han C."/>
            <person name="Tapia R."/>
            <person name="Goodwin L."/>
            <person name="Pitluck S."/>
            <person name="Liolios K."/>
            <person name="Ivanova N."/>
            <person name="Mavromatis K."/>
            <person name="Mikhailova N."/>
            <person name="Ovchinnikova G."/>
            <person name="Pati A."/>
            <person name="Brambilla E."/>
            <person name="Chen A."/>
            <person name="Palaniappan K."/>
            <person name="Land M."/>
            <person name="Hauser L."/>
            <person name="Chang Y."/>
            <person name="Jeffries C."/>
            <person name="Rohde M."/>
            <person name="Sikorski J."/>
            <person name="Spring S."/>
            <person name="Goker M."/>
            <person name="Detter J."/>
            <person name="Woyke T."/>
            <person name="Bristow J."/>
            <person name="Eisen J."/>
            <person name="Markowitz V."/>
            <person name="Hugenholtz P."/>
            <person name="Kyrpides N."/>
            <person name="Klenk H."/>
        </authorList>
    </citation>
    <scope>NUCLEOTIDE SEQUENCE [LARGE SCALE GENOMIC DNA]</scope>
    <source>
        <strain evidence="11">DSM 12680 / TGB-C1</strain>
    </source>
</reference>
<dbReference type="PANTHER" id="PTHR11079:SF202">
    <property type="entry name" value="TRNA-SPECIFIC ADENOSINE DEAMINASE"/>
    <property type="match status" value="1"/>
</dbReference>
<evidence type="ECO:0000256" key="1">
    <source>
        <dbReference type="ARBA" id="ARBA00010669"/>
    </source>
</evidence>
<dbReference type="InterPro" id="IPR058535">
    <property type="entry name" value="MafB19-deam"/>
</dbReference>
<comment type="cofactor">
    <cofactor evidence="8">
        <name>Zn(2+)</name>
        <dbReference type="ChEBI" id="CHEBI:29105"/>
    </cofactor>
    <text evidence="8">Binds 1 zinc ion per subunit.</text>
</comment>
<dbReference type="PANTHER" id="PTHR11079">
    <property type="entry name" value="CYTOSINE DEAMINASE FAMILY MEMBER"/>
    <property type="match status" value="1"/>
</dbReference>
<dbReference type="EC" id="3.5.4.33" evidence="8"/>
<dbReference type="SUPFAM" id="SSF53927">
    <property type="entry name" value="Cytidine deaminase-like"/>
    <property type="match status" value="1"/>
</dbReference>
<proteinExistence type="inferred from homology"/>
<comment type="subunit">
    <text evidence="2 8">Homodimer.</text>
</comment>
<dbReference type="Pfam" id="PF14437">
    <property type="entry name" value="MafB19-deam"/>
    <property type="match status" value="1"/>
</dbReference>
<keyword evidence="5 8" id="KW-0378">Hydrolase</keyword>
<keyword evidence="4 8" id="KW-0479">Metal-binding</keyword>
<evidence type="ECO:0000256" key="2">
    <source>
        <dbReference type="ARBA" id="ARBA00011738"/>
    </source>
</evidence>
<comment type="similarity">
    <text evidence="1">Belongs to the cytidine and deoxycytidylate deaminase family. ADAT2 subfamily.</text>
</comment>
<accession>D7CIF5</accession>
<gene>
    <name evidence="8" type="primary">tadA</name>
    <name evidence="10" type="ordered locus">Slip_0012</name>
</gene>
<dbReference type="InterPro" id="IPR002125">
    <property type="entry name" value="CMP_dCMP_dom"/>
</dbReference>
<feature type="domain" description="CMP/dCMP-type deaminase" evidence="9">
    <location>
        <begin position="5"/>
        <end position="116"/>
    </location>
</feature>
<dbReference type="Proteomes" id="UP000000378">
    <property type="component" value="Chromosome"/>
</dbReference>
<feature type="binding site" evidence="8">
    <location>
        <position position="56"/>
    </location>
    <ligand>
        <name>Zn(2+)</name>
        <dbReference type="ChEBI" id="CHEBI:29105"/>
        <note>catalytic</note>
    </ligand>
</feature>
<evidence type="ECO:0000313" key="11">
    <source>
        <dbReference type="Proteomes" id="UP000000378"/>
    </source>
</evidence>
<dbReference type="GO" id="GO:0002100">
    <property type="term" value="P:tRNA wobble adenosine to inosine editing"/>
    <property type="evidence" value="ECO:0007669"/>
    <property type="project" value="UniProtKB-UniRule"/>
</dbReference>
<evidence type="ECO:0000256" key="4">
    <source>
        <dbReference type="ARBA" id="ARBA00022723"/>
    </source>
</evidence>
<dbReference type="PROSITE" id="PS00903">
    <property type="entry name" value="CYT_DCMP_DEAMINASES_1"/>
    <property type="match status" value="1"/>
</dbReference>
<dbReference type="eggNOG" id="COG0590">
    <property type="taxonomic scope" value="Bacteria"/>
</dbReference>
<sequence>MTLFLHDEDFMRRAVELGWAAFHQGEVPVGAVVVKNGEIISSAHNEKEKRQDATAHAEMLAIQRASQALGTWRLQDTTLYSTIEPCPMCAGAIVQARIKKVVFGARDLKAGAGGSLINVLDFPGLNHRVEVIEGVLEDECTELMTEFFRRLRRGG</sequence>
<evidence type="ECO:0000313" key="10">
    <source>
        <dbReference type="EMBL" id="ADI00820.1"/>
    </source>
</evidence>
<feature type="binding site" evidence="8">
    <location>
        <position position="86"/>
    </location>
    <ligand>
        <name>Zn(2+)</name>
        <dbReference type="ChEBI" id="CHEBI:29105"/>
        <note>catalytic</note>
    </ligand>
</feature>
<dbReference type="HAMAP" id="MF_00972">
    <property type="entry name" value="tRNA_aden_deaminase"/>
    <property type="match status" value="1"/>
</dbReference>
<reference evidence="10 11" key="2">
    <citation type="journal article" date="2010" name="Stand. Genomic Sci.">
        <title>Complete genome sequence of Syntrophothermus lipocalidus type strain (TGB-C1).</title>
        <authorList>
            <person name="Djao O.D."/>
            <person name="Zhang X."/>
            <person name="Lucas S."/>
            <person name="Lapidus A."/>
            <person name="Del Rio T.G."/>
            <person name="Nolan M."/>
            <person name="Tice H."/>
            <person name="Cheng J.F."/>
            <person name="Han C."/>
            <person name="Tapia R."/>
            <person name="Goodwin L."/>
            <person name="Pitluck S."/>
            <person name="Liolios K."/>
            <person name="Ivanova N."/>
            <person name="Mavromatis K."/>
            <person name="Mikhailova N."/>
            <person name="Ovchinnikova G."/>
            <person name="Pati A."/>
            <person name="Brambilla E."/>
            <person name="Chen A."/>
            <person name="Palaniappan K."/>
            <person name="Land M."/>
            <person name="Hauser L."/>
            <person name="Chang Y.J."/>
            <person name="Jeffries C.D."/>
            <person name="Rohde M."/>
            <person name="Sikorski J."/>
            <person name="Spring S."/>
            <person name="Goker M."/>
            <person name="Detter J.C."/>
            <person name="Woyke T."/>
            <person name="Bristow J."/>
            <person name="Eisen J.A."/>
            <person name="Markowitz V."/>
            <person name="Hugenholtz P."/>
            <person name="Kyrpides N.C."/>
            <person name="Klenk H.P."/>
        </authorList>
    </citation>
    <scope>NUCLEOTIDE SEQUENCE [LARGE SCALE GENOMIC DNA]</scope>
    <source>
        <strain evidence="11">DSM 12680 / TGB-C1</strain>
    </source>
</reference>
<dbReference type="HOGENOM" id="CLU_025810_3_0_9"/>
<dbReference type="InterPro" id="IPR016192">
    <property type="entry name" value="APOBEC/CMP_deaminase_Zn-bd"/>
</dbReference>
<keyword evidence="6 8" id="KW-0862">Zinc</keyword>
<dbReference type="CDD" id="cd01285">
    <property type="entry name" value="nucleoside_deaminase"/>
    <property type="match status" value="1"/>
</dbReference>
<evidence type="ECO:0000256" key="6">
    <source>
        <dbReference type="ARBA" id="ARBA00022833"/>
    </source>
</evidence>
<comment type="catalytic activity">
    <reaction evidence="7 8">
        <text>adenosine(34) in tRNA + H2O + H(+) = inosine(34) in tRNA + NH4(+)</text>
        <dbReference type="Rhea" id="RHEA:43168"/>
        <dbReference type="Rhea" id="RHEA-COMP:10373"/>
        <dbReference type="Rhea" id="RHEA-COMP:10374"/>
        <dbReference type="ChEBI" id="CHEBI:15377"/>
        <dbReference type="ChEBI" id="CHEBI:15378"/>
        <dbReference type="ChEBI" id="CHEBI:28938"/>
        <dbReference type="ChEBI" id="CHEBI:74411"/>
        <dbReference type="ChEBI" id="CHEBI:82852"/>
        <dbReference type="EC" id="3.5.4.33"/>
    </reaction>
</comment>
<dbReference type="PROSITE" id="PS51747">
    <property type="entry name" value="CYT_DCMP_DEAMINASES_2"/>
    <property type="match status" value="1"/>
</dbReference>
<dbReference type="STRING" id="643648.Slip_0012"/>
<organism evidence="10 11">
    <name type="scientific">Syntrophothermus lipocalidus (strain DSM 12680 / TGB-C1)</name>
    <dbReference type="NCBI Taxonomy" id="643648"/>
    <lineage>
        <taxon>Bacteria</taxon>
        <taxon>Bacillati</taxon>
        <taxon>Bacillota</taxon>
        <taxon>Clostridia</taxon>
        <taxon>Eubacteriales</taxon>
        <taxon>Syntrophomonadaceae</taxon>
        <taxon>Syntrophothermus</taxon>
    </lineage>
</organism>
<dbReference type="GO" id="GO:0008270">
    <property type="term" value="F:zinc ion binding"/>
    <property type="evidence" value="ECO:0007669"/>
    <property type="project" value="UniProtKB-UniRule"/>
</dbReference>
<name>D7CIF5_SYNLT</name>
<dbReference type="EMBL" id="CP002048">
    <property type="protein sequence ID" value="ADI00820.1"/>
    <property type="molecule type" value="Genomic_DNA"/>
</dbReference>
<comment type="function">
    <text evidence="8">Catalyzes the deamination of adenosine to inosine at the wobble position 34 of tRNA(Arg2).</text>
</comment>